<reference evidence="11" key="1">
    <citation type="submission" date="2025-08" db="UniProtKB">
        <authorList>
            <consortium name="RefSeq"/>
        </authorList>
    </citation>
    <scope>IDENTIFICATION</scope>
</reference>
<feature type="domain" description="CCHC-type" evidence="8">
    <location>
        <begin position="64"/>
        <end position="78"/>
    </location>
</feature>
<evidence type="ECO:0000313" key="10">
    <source>
        <dbReference type="Proteomes" id="UP001652642"/>
    </source>
</evidence>
<feature type="compositionally biased region" description="Polar residues" evidence="6">
    <location>
        <begin position="101"/>
        <end position="112"/>
    </location>
</feature>
<dbReference type="InterPro" id="IPR001878">
    <property type="entry name" value="Znf_CCHC"/>
</dbReference>
<feature type="transmembrane region" description="Helical" evidence="7">
    <location>
        <begin position="456"/>
        <end position="477"/>
    </location>
</feature>
<keyword evidence="4 7" id="KW-0472">Membrane</keyword>
<keyword evidence="2 7" id="KW-0812">Transmembrane</keyword>
<evidence type="ECO:0000256" key="3">
    <source>
        <dbReference type="ARBA" id="ARBA00022989"/>
    </source>
</evidence>
<dbReference type="SMART" id="SM00343">
    <property type="entry name" value="ZnF_C2HC"/>
    <property type="match status" value="1"/>
</dbReference>
<evidence type="ECO:0000313" key="11">
    <source>
        <dbReference type="RefSeq" id="XP_072834850.1"/>
    </source>
</evidence>
<gene>
    <name evidence="11" type="primary">LOC110073258</name>
</gene>
<keyword evidence="5" id="KW-0863">Zinc-finger</keyword>
<dbReference type="InterPro" id="IPR036259">
    <property type="entry name" value="MFS_trans_sf"/>
</dbReference>
<feature type="region of interest" description="Disordered" evidence="6">
    <location>
        <begin position="101"/>
        <end position="147"/>
    </location>
</feature>
<keyword evidence="5" id="KW-0862">Zinc</keyword>
<dbReference type="InterPro" id="IPR020846">
    <property type="entry name" value="MFS_dom"/>
</dbReference>
<dbReference type="PROSITE" id="PS50158">
    <property type="entry name" value="ZF_CCHC"/>
    <property type="match status" value="1"/>
</dbReference>
<feature type="transmembrane region" description="Helical" evidence="7">
    <location>
        <begin position="333"/>
        <end position="357"/>
    </location>
</feature>
<evidence type="ECO:0000256" key="2">
    <source>
        <dbReference type="ARBA" id="ARBA00022692"/>
    </source>
</evidence>
<feature type="compositionally biased region" description="Basic residues" evidence="6">
    <location>
        <begin position="113"/>
        <end position="122"/>
    </location>
</feature>
<dbReference type="PROSITE" id="PS50850">
    <property type="entry name" value="MFS"/>
    <property type="match status" value="1"/>
</dbReference>
<keyword evidence="3 7" id="KW-1133">Transmembrane helix</keyword>
<dbReference type="PANTHER" id="PTHR23503">
    <property type="entry name" value="SOLUTE CARRIER FAMILY 2"/>
    <property type="match status" value="1"/>
</dbReference>
<feature type="region of interest" description="Disordered" evidence="6">
    <location>
        <begin position="749"/>
        <end position="809"/>
    </location>
</feature>
<feature type="transmembrane region" description="Helical" evidence="7">
    <location>
        <begin position="580"/>
        <end position="600"/>
    </location>
</feature>
<feature type="region of interest" description="Disordered" evidence="6">
    <location>
        <begin position="1"/>
        <end position="47"/>
    </location>
</feature>
<feature type="transmembrane region" description="Helical" evidence="7">
    <location>
        <begin position="393"/>
        <end position="414"/>
    </location>
</feature>
<feature type="compositionally biased region" description="Basic residues" evidence="6">
    <location>
        <begin position="797"/>
        <end position="809"/>
    </location>
</feature>
<dbReference type="Gene3D" id="1.20.1250.20">
    <property type="entry name" value="MFS general substrate transporter like domains"/>
    <property type="match status" value="1"/>
</dbReference>
<dbReference type="Pfam" id="PF00083">
    <property type="entry name" value="Sugar_tr"/>
    <property type="match status" value="1"/>
</dbReference>
<evidence type="ECO:0000259" key="8">
    <source>
        <dbReference type="PROSITE" id="PS50158"/>
    </source>
</evidence>
<feature type="transmembrane region" description="Helical" evidence="7">
    <location>
        <begin position="675"/>
        <end position="697"/>
    </location>
</feature>
<keyword evidence="10" id="KW-1185">Reference proteome</keyword>
<dbReference type="InterPro" id="IPR045263">
    <property type="entry name" value="GLUT"/>
</dbReference>
<feature type="transmembrane region" description="Helical" evidence="7">
    <location>
        <begin position="364"/>
        <end position="387"/>
    </location>
</feature>
<feature type="transmembrane region" description="Helical" evidence="7">
    <location>
        <begin position="426"/>
        <end position="444"/>
    </location>
</feature>
<organism evidence="10 11">
    <name type="scientific">Pogona vitticeps</name>
    <name type="common">central bearded dragon</name>
    <dbReference type="NCBI Taxonomy" id="103695"/>
    <lineage>
        <taxon>Eukaryota</taxon>
        <taxon>Metazoa</taxon>
        <taxon>Chordata</taxon>
        <taxon>Craniata</taxon>
        <taxon>Vertebrata</taxon>
        <taxon>Euteleostomi</taxon>
        <taxon>Lepidosauria</taxon>
        <taxon>Squamata</taxon>
        <taxon>Bifurcata</taxon>
        <taxon>Unidentata</taxon>
        <taxon>Episquamata</taxon>
        <taxon>Toxicofera</taxon>
        <taxon>Iguania</taxon>
        <taxon>Acrodonta</taxon>
        <taxon>Agamidae</taxon>
        <taxon>Amphibolurinae</taxon>
        <taxon>Pogona</taxon>
    </lineage>
</organism>
<comment type="subcellular location">
    <subcellularLocation>
        <location evidence="1">Membrane</location>
        <topology evidence="1">Multi-pass membrane protein</topology>
    </subcellularLocation>
</comment>
<evidence type="ECO:0000256" key="7">
    <source>
        <dbReference type="SAM" id="Phobius"/>
    </source>
</evidence>
<proteinExistence type="predicted"/>
<feature type="transmembrane region" description="Helical" evidence="7">
    <location>
        <begin position="607"/>
        <end position="627"/>
    </location>
</feature>
<dbReference type="InterPro" id="IPR005828">
    <property type="entry name" value="MFS_sugar_transport-like"/>
</dbReference>
<dbReference type="GeneID" id="110073258"/>
<evidence type="ECO:0000256" key="4">
    <source>
        <dbReference type="ARBA" id="ARBA00023136"/>
    </source>
</evidence>
<protein>
    <submittedName>
        <fullName evidence="11">Solute carrier family 2, facilitated glucose transporter member 5-like</fullName>
    </submittedName>
</protein>
<name>A0ABM5ENX2_9SAUR</name>
<accession>A0ABM5ENX2</accession>
<evidence type="ECO:0000256" key="1">
    <source>
        <dbReference type="ARBA" id="ARBA00004141"/>
    </source>
</evidence>
<dbReference type="InterPro" id="IPR003663">
    <property type="entry name" value="Sugar/inositol_transpt"/>
</dbReference>
<feature type="compositionally biased region" description="Low complexity" evidence="6">
    <location>
        <begin position="759"/>
        <end position="792"/>
    </location>
</feature>
<dbReference type="PANTHER" id="PTHR23503:SF32">
    <property type="entry name" value="SOLUTE CARRIER FAMILY 2, FACILITATED GLUCOSE TRANSPORTER MEMBER 5"/>
    <property type="match status" value="1"/>
</dbReference>
<dbReference type="NCBIfam" id="TIGR00879">
    <property type="entry name" value="SP"/>
    <property type="match status" value="1"/>
</dbReference>
<dbReference type="SUPFAM" id="SSF103473">
    <property type="entry name" value="MFS general substrate transporter"/>
    <property type="match status" value="1"/>
</dbReference>
<dbReference type="Proteomes" id="UP001652642">
    <property type="component" value="Chromosome 7"/>
</dbReference>
<sequence length="809" mass="90109">MADANKQADFRGAAQTGAKKNRPDRIEYANPVGTRVPRPTVTNDPAASKQAATWNLGKEKMTACFGCGQFGHIRKYCPVTECAWAEACTGMTKYKEEQYTRTGVTQDGTPNVSHKHRGKKPQRPQSSKARTPLIPPEPGGKPHANAQRTSLFGTPQIQCQCQAEQDEVNGNEKENFSQMVITSFGSSLQHGYNIWVVNHPATPTCQFAFGCKRGGPRIFCCLRHSRKCCQGASPPPHPKASHTQGEKPHTRLLPAVKTQPRCKSLADLLPFQVKCPDSALLPNGRVGPGDVPSFFRRPALWADPVLLSQLIQDFYNVTYHQKKITLNKGFLSFLYNLTTALFSLGGLIGSLLASLLVDRFGRRGALILNNILSMISALLMGFSSIVFASEYTIFTRLLTGICSGVFSCVVPMYLGEVAPKMLRGTVISVSMVFVAVGMLFSQILGLREILGNKKEWPILLSLMGFLALFQVLVLPCLPESPRYLLIQKRNEVKARQALQRLRCQESVDEELEEMYQEDAVEKTEKVMGGLKILYYRGLRWQVISVIILMGGQQLSGINAANYYAERVYATMWLTEYDARYISITSTFSLIIVLLFVVYFIDTVGRRVLILIGFAICSILCVLLTMTLELQSTMSWMSYISSGLIFAFLISHIIGPGPVPNVLITELFLQSSRSTGFAIGGFVHWLLNFLTGMIFVHIEKQLGSYSFLIFWPFSFGTFLFLFKIIPETRGKSFLDIKRLMTAHVARRIQVQDSRRGSTQPSSRRPSLPPGSRRVSLTPGSRRGSLPPSSRRGSVQQNVKRKKRKATTKPT</sequence>
<feature type="domain" description="Major facilitator superfamily (MFS) profile" evidence="9">
    <location>
        <begin position="263"/>
        <end position="728"/>
    </location>
</feature>
<evidence type="ECO:0000256" key="5">
    <source>
        <dbReference type="PROSITE-ProRule" id="PRU00047"/>
    </source>
</evidence>
<dbReference type="PROSITE" id="PS00217">
    <property type="entry name" value="SUGAR_TRANSPORT_2"/>
    <property type="match status" value="1"/>
</dbReference>
<feature type="transmembrane region" description="Helical" evidence="7">
    <location>
        <begin position="633"/>
        <end position="654"/>
    </location>
</feature>
<keyword evidence="5" id="KW-0479">Metal-binding</keyword>
<evidence type="ECO:0000256" key="6">
    <source>
        <dbReference type="SAM" id="MobiDB-lite"/>
    </source>
</evidence>
<evidence type="ECO:0000259" key="9">
    <source>
        <dbReference type="PROSITE" id="PS50850"/>
    </source>
</evidence>
<dbReference type="RefSeq" id="XP_072834850.1">
    <property type="nucleotide sequence ID" value="XM_072978749.1"/>
</dbReference>
<feature type="transmembrane region" description="Helical" evidence="7">
    <location>
        <begin position="540"/>
        <end position="560"/>
    </location>
</feature>
<dbReference type="InterPro" id="IPR005829">
    <property type="entry name" value="Sugar_transporter_CS"/>
</dbReference>
<feature type="transmembrane region" description="Helical" evidence="7">
    <location>
        <begin position="703"/>
        <end position="721"/>
    </location>
</feature>